<evidence type="ECO:0000256" key="1">
    <source>
        <dbReference type="SAM" id="SignalP"/>
    </source>
</evidence>
<keyword evidence="1" id="KW-0732">Signal</keyword>
<evidence type="ECO:0000313" key="2">
    <source>
        <dbReference type="EMBL" id="RHY20002.1"/>
    </source>
</evidence>
<dbReference type="AlphaFoldDB" id="A0A397BM42"/>
<dbReference type="VEuPathDB" id="FungiDB:H257_02609"/>
<comment type="caution">
    <text evidence="2">The sequence shown here is derived from an EMBL/GenBank/DDBJ whole genome shotgun (WGS) entry which is preliminary data.</text>
</comment>
<dbReference type="EMBL" id="QUTA01004377">
    <property type="protein sequence ID" value="RHY20002.1"/>
    <property type="molecule type" value="Genomic_DNA"/>
</dbReference>
<feature type="signal peptide" evidence="1">
    <location>
        <begin position="1"/>
        <end position="19"/>
    </location>
</feature>
<evidence type="ECO:0000313" key="5">
    <source>
        <dbReference type="Proteomes" id="UP000283543"/>
    </source>
</evidence>
<evidence type="ECO:0000313" key="4">
    <source>
        <dbReference type="Proteomes" id="UP000266239"/>
    </source>
</evidence>
<accession>A0A397BM42</accession>
<evidence type="ECO:0000313" key="3">
    <source>
        <dbReference type="EMBL" id="RHY65114.1"/>
    </source>
</evidence>
<organism evidence="2 4">
    <name type="scientific">Aphanomyces astaci</name>
    <name type="common">Crayfish plague agent</name>
    <dbReference type="NCBI Taxonomy" id="112090"/>
    <lineage>
        <taxon>Eukaryota</taxon>
        <taxon>Sar</taxon>
        <taxon>Stramenopiles</taxon>
        <taxon>Oomycota</taxon>
        <taxon>Saprolegniomycetes</taxon>
        <taxon>Saprolegniales</taxon>
        <taxon>Verrucalvaceae</taxon>
        <taxon>Aphanomyces</taxon>
    </lineage>
</organism>
<dbReference type="EMBL" id="QUTB01003950">
    <property type="protein sequence ID" value="RHY65114.1"/>
    <property type="molecule type" value="Genomic_DNA"/>
</dbReference>
<dbReference type="Proteomes" id="UP000266239">
    <property type="component" value="Unassembled WGS sequence"/>
</dbReference>
<gene>
    <name evidence="2" type="ORF">DYB25_001488</name>
    <name evidence="3" type="ORF">DYB34_002885</name>
</gene>
<name>A0A397BM42_APHAT</name>
<reference evidence="4 5" key="1">
    <citation type="submission" date="2018-08" db="EMBL/GenBank/DDBJ databases">
        <title>Aphanomyces genome sequencing and annotation.</title>
        <authorList>
            <person name="Minardi D."/>
            <person name="Oidtmann B."/>
            <person name="Van Der Giezen M."/>
            <person name="Studholme D.J."/>
        </authorList>
    </citation>
    <scope>NUCLEOTIDE SEQUENCE [LARGE SCALE GENOMIC DNA]</scope>
    <source>
        <strain evidence="3 5">Si</strain>
        <strain evidence="2 4">Yx</strain>
    </source>
</reference>
<feature type="chain" id="PRO_5036074362" evidence="1">
    <location>
        <begin position="20"/>
        <end position="248"/>
    </location>
</feature>
<proteinExistence type="predicted"/>
<protein>
    <submittedName>
        <fullName evidence="2">Uncharacterized protein</fullName>
    </submittedName>
</protein>
<dbReference type="Proteomes" id="UP000283543">
    <property type="component" value="Unassembled WGS sequence"/>
</dbReference>
<sequence>MRAIVAIVEVAVLLWATTAQHVGNLNRSVTEECQALKVQLDKLWIDQTQMTQGIVGGAVTETDCKQLHDINVMDYRTDAEQAALCSNACYNNTAYTYASMLNLDCFDGQDEYEVANQRLFAAIPLLGLTIQNAGSNYDVCSDIVNKIGCCFESYKRYMSFGTSRSVDEMNAMASSCAAKVSNIGVPCTCHPGNGFASSVKGIFVCSHGTHRHSVGGMIAWSCLCVASKLGLEVTLMLVVVMFMTFLRV</sequence>